<comment type="caution">
    <text evidence="1">The sequence shown here is derived from an EMBL/GenBank/DDBJ whole genome shotgun (WGS) entry which is preliminary data.</text>
</comment>
<reference evidence="1" key="1">
    <citation type="submission" date="2023-04" db="EMBL/GenBank/DDBJ databases">
        <title>Draft Genome sequencing of Naganishia species isolated from polar environments using Oxford Nanopore Technology.</title>
        <authorList>
            <person name="Leo P."/>
            <person name="Venkateswaran K."/>
        </authorList>
    </citation>
    <scope>NUCLEOTIDE SEQUENCE</scope>
    <source>
        <strain evidence="1">MNA-CCFEE 5262</strain>
    </source>
</reference>
<dbReference type="EMBL" id="JASBWS010000005">
    <property type="protein sequence ID" value="KAJ9115596.1"/>
    <property type="molecule type" value="Genomic_DNA"/>
</dbReference>
<evidence type="ECO:0000313" key="2">
    <source>
        <dbReference type="Proteomes" id="UP001230649"/>
    </source>
</evidence>
<name>A0ACC2WW21_9TREE</name>
<dbReference type="Proteomes" id="UP001230649">
    <property type="component" value="Unassembled WGS sequence"/>
</dbReference>
<keyword evidence="2" id="KW-1185">Reference proteome</keyword>
<evidence type="ECO:0000313" key="1">
    <source>
        <dbReference type="EMBL" id="KAJ9115596.1"/>
    </source>
</evidence>
<accession>A0ACC2WW21</accession>
<organism evidence="1 2">
    <name type="scientific">Naganishia adeliensis</name>
    <dbReference type="NCBI Taxonomy" id="92952"/>
    <lineage>
        <taxon>Eukaryota</taxon>
        <taxon>Fungi</taxon>
        <taxon>Dikarya</taxon>
        <taxon>Basidiomycota</taxon>
        <taxon>Agaricomycotina</taxon>
        <taxon>Tremellomycetes</taxon>
        <taxon>Filobasidiales</taxon>
        <taxon>Filobasidiaceae</taxon>
        <taxon>Naganishia</taxon>
    </lineage>
</organism>
<protein>
    <submittedName>
        <fullName evidence="1">Uncharacterized protein</fullName>
    </submittedName>
</protein>
<sequence length="332" mass="36096">MASPLKTCSPVRSTATTAAADTSGGRAPSDARLCLKTTESQGSSRIDAGCLDIRRSRKCKAADPTSTKDASFQYTKTPLVNWQPGQGLNDLPGASDFAASSPFREIDVDSLEDKSPLYKLMTWAITPRPVALVSTINEAGVANLAPISYFNEVNHDPPTIMISVVAGNTSNGLKDTANNIHKMKDFCVSMISEPLVEAANYSSINTPDDVDEYNLCGLTKRESRSVRTPHVGESAFSMECELAHSYPMYNDSGKHTATAIFGRIKRFHVKESVLDPADPNKILPEKYRVISRLGGLTYARSTVGYELQRPVWDQVKETDAVNAALAKPESKM</sequence>
<proteinExistence type="predicted"/>
<gene>
    <name evidence="1" type="ORF">QFC20_000921</name>
</gene>